<feature type="region of interest" description="Disordered" evidence="1">
    <location>
        <begin position="1"/>
        <end position="40"/>
    </location>
</feature>
<feature type="compositionally biased region" description="Basic and acidic residues" evidence="1">
    <location>
        <begin position="97"/>
        <end position="107"/>
    </location>
</feature>
<protein>
    <submittedName>
        <fullName evidence="2">Uncharacterized protein</fullName>
    </submittedName>
</protein>
<dbReference type="Proteomes" id="UP000242519">
    <property type="component" value="Unassembled WGS sequence"/>
</dbReference>
<comment type="caution">
    <text evidence="2">The sequence shown here is derived from an EMBL/GenBank/DDBJ whole genome shotgun (WGS) entry which is preliminary data.</text>
</comment>
<keyword evidence="3" id="KW-1185">Reference proteome</keyword>
<dbReference type="EMBL" id="MZNU01000200">
    <property type="protein sequence ID" value="OWP03074.1"/>
    <property type="molecule type" value="Genomic_DNA"/>
</dbReference>
<name>A0A218Z5U2_9HELO</name>
<dbReference type="AlphaFoldDB" id="A0A218Z5U2"/>
<evidence type="ECO:0000313" key="3">
    <source>
        <dbReference type="Proteomes" id="UP000242519"/>
    </source>
</evidence>
<dbReference type="InParanoid" id="A0A218Z5U2"/>
<evidence type="ECO:0000256" key="1">
    <source>
        <dbReference type="SAM" id="MobiDB-lite"/>
    </source>
</evidence>
<evidence type="ECO:0000313" key="2">
    <source>
        <dbReference type="EMBL" id="OWP03074.1"/>
    </source>
</evidence>
<feature type="region of interest" description="Disordered" evidence="1">
    <location>
        <begin position="72"/>
        <end position="107"/>
    </location>
</feature>
<gene>
    <name evidence="2" type="ORF">B2J93_6391</name>
</gene>
<accession>A0A218Z5U2</accession>
<reference evidence="2 3" key="1">
    <citation type="submission" date="2017-04" db="EMBL/GenBank/DDBJ databases">
        <title>Draft genome sequence of Marssonina coronaria NL1: causal agent of apple blotch.</title>
        <authorList>
            <person name="Cheng Q."/>
        </authorList>
    </citation>
    <scope>NUCLEOTIDE SEQUENCE [LARGE SCALE GENOMIC DNA]</scope>
    <source>
        <strain evidence="2 3">NL1</strain>
    </source>
</reference>
<organism evidence="2 3">
    <name type="scientific">Diplocarpon coronariae</name>
    <dbReference type="NCBI Taxonomy" id="2795749"/>
    <lineage>
        <taxon>Eukaryota</taxon>
        <taxon>Fungi</taxon>
        <taxon>Dikarya</taxon>
        <taxon>Ascomycota</taxon>
        <taxon>Pezizomycotina</taxon>
        <taxon>Leotiomycetes</taxon>
        <taxon>Helotiales</taxon>
        <taxon>Drepanopezizaceae</taxon>
        <taxon>Diplocarpon</taxon>
    </lineage>
</organism>
<proteinExistence type="predicted"/>
<sequence>MAAALLTPSARRPRGCSSDGISAAAASPDLQPSLNMEVRSGPPGGVFWDITWGRGGPGPREIYAVLCCARGQGHGSRAPQAALPAGGEDVSPGGVRRPRDAAGRAAR</sequence>